<protein>
    <submittedName>
        <fullName evidence="1">Uncharacterized protein</fullName>
    </submittedName>
</protein>
<comment type="caution">
    <text evidence="1">The sequence shown here is derived from an EMBL/GenBank/DDBJ whole genome shotgun (WGS) entry which is preliminary data.</text>
</comment>
<dbReference type="Proteomes" id="UP001145114">
    <property type="component" value="Unassembled WGS sequence"/>
</dbReference>
<organism evidence="1 2">
    <name type="scientific">Spiromyces aspiralis</name>
    <dbReference type="NCBI Taxonomy" id="68401"/>
    <lineage>
        <taxon>Eukaryota</taxon>
        <taxon>Fungi</taxon>
        <taxon>Fungi incertae sedis</taxon>
        <taxon>Zoopagomycota</taxon>
        <taxon>Kickxellomycotina</taxon>
        <taxon>Kickxellomycetes</taxon>
        <taxon>Kickxellales</taxon>
        <taxon>Kickxellaceae</taxon>
        <taxon>Spiromyces</taxon>
    </lineage>
</organism>
<proteinExistence type="predicted"/>
<evidence type="ECO:0000313" key="2">
    <source>
        <dbReference type="Proteomes" id="UP001145114"/>
    </source>
</evidence>
<feature type="non-terminal residue" evidence="1">
    <location>
        <position position="1245"/>
    </location>
</feature>
<dbReference type="EMBL" id="JAMZIH010005180">
    <property type="protein sequence ID" value="KAJ1675765.1"/>
    <property type="molecule type" value="Genomic_DNA"/>
</dbReference>
<sequence>MANNIDMAMAVTPPHLMNQDNPLETSDCSILEWSPHHGDPRFVVSTGNELRLYLMKKAATLSWSPKLIEDTDVLATGDASGQVTIHRFTESHSSPLPSISRTPRAGRFPKVGNASPPIINLNTQAKDSRTVIFRPNNQSCNTVSFNPTLPQYIAAGFNHARGSESLHIFDISRLFSQQQSSASIDIRDLDTMVSQGANFSCVSVAWLPASQSELIAGSVSSRSASLRLIDLRTPDSGETFWFASINADPASTSRQKYESAPTVYNIRFDPFSDYQFMANDRQSVVRLWDRRWLSDPLYTLNTVVPSGVGLSKASFSRRKRGVISVLARDNTAVQFWDLHGLQEREMRISRWHSEVNNCDQYQQPQQQQQQQQQSTRQLLSEGPEIDCPPQLKDTQPIWAERTSYVISQKRPLSAYTWIPGTVTNSLASPYRMIVCSKDGLLFPLEKQSKHIATMSPLGDVCITNNWEGLCKVTPVTTEQRAQLHGSLVEVRMISPRTMFAPDKTGLIPEIGGSIRDIVPDPFSTSRSVPNSQYTKSAPTQLWVGGANGGNGGQVPPDTTAMGPTNGGLLMRRQQAAIREQRLGAVQNLSDTLTKLKVDTINPAGLGENVSSIAKLALPLMFRAELEPIQDAGATNPDPDYNHFEDSIRSIENQLGLGGDVAHRIHQLTLKGYGMNADLNARLFVNDPELRTVWIWIRDAERAQRFGRYKIGRTRHISFYGVYRVMSLDDETVDKLSVYSTPQRHLGQSASSLSLSRYTEAAHGHSSESGNSGRDGIDADIETKAAGSESSSSRAAAHTHRIFPGSKLNAQRAVALHMCGWDLEGSVLENHLQLLERHGRIESAAKVAFIYGYHARAAESLKRSKNTELLLLALMITNKIDPETGQISMAAPTPLSPNFPDLGIFRNPHISVIITYLASHSWEETLDKAYGLTMAEKLGIALRYLPDAVLMRYLRRTCLESIRSGKLEGLLVAGIQKYGQLLLTNYVDRTTDVQTAALISAFEPYHFSMSSYKAFSAAVIAERWAYAYRTILNWWRMFDQRCMFEISCGDRRVQNGFSRHNFFQVYLMTKPTDVRCNLCHRNIGYFPEPQSHNVDPELFSFAPSVYVSHMVSEGHIRLQNIPSMPSGSSESLSALASSSNATVPTAISKVSASTDNQQQQQPLVYQSTVQQSAMSRSIFTNCPQCHNPLPRCTVCRFTLGTPQPKYDAKSGMYRNNGTDDASFSNCFSWCQTCGHGGHVSHMNEWF</sequence>
<gene>
    <name evidence="1" type="ORF">EV182_000625</name>
</gene>
<evidence type="ECO:0000313" key="1">
    <source>
        <dbReference type="EMBL" id="KAJ1675765.1"/>
    </source>
</evidence>
<name>A0ACC1HI97_9FUNG</name>
<keyword evidence="2" id="KW-1185">Reference proteome</keyword>
<accession>A0ACC1HI97</accession>
<reference evidence="1" key="1">
    <citation type="submission" date="2022-06" db="EMBL/GenBank/DDBJ databases">
        <title>Phylogenomic reconstructions and comparative analyses of Kickxellomycotina fungi.</title>
        <authorList>
            <person name="Reynolds N.K."/>
            <person name="Stajich J.E."/>
            <person name="Barry K."/>
            <person name="Grigoriev I.V."/>
            <person name="Crous P."/>
            <person name="Smith M.E."/>
        </authorList>
    </citation>
    <scope>NUCLEOTIDE SEQUENCE</scope>
    <source>
        <strain evidence="1">RSA 2271</strain>
    </source>
</reference>